<organism evidence="2 3">
    <name type="scientific">Halapricum desulfuricans</name>
    <dbReference type="NCBI Taxonomy" id="2841257"/>
    <lineage>
        <taxon>Archaea</taxon>
        <taxon>Methanobacteriati</taxon>
        <taxon>Methanobacteriota</taxon>
        <taxon>Stenosarchaea group</taxon>
        <taxon>Halobacteria</taxon>
        <taxon>Halobacteriales</taxon>
        <taxon>Haloarculaceae</taxon>
        <taxon>Halapricum</taxon>
    </lineage>
</organism>
<reference evidence="2 3" key="1">
    <citation type="submission" date="2020-11" db="EMBL/GenBank/DDBJ databases">
        <title>Carbohydrate-dependent, anaerobic sulfur respiration: A novel catabolism in halophilic archaea.</title>
        <authorList>
            <person name="Sorokin D.Y."/>
            <person name="Messina E."/>
            <person name="Smedile F."/>
            <person name="La Cono V."/>
            <person name="Hallsworth J.E."/>
            <person name="Yakimov M.M."/>
        </authorList>
    </citation>
    <scope>NUCLEOTIDE SEQUENCE [LARGE SCALE GENOMIC DNA]</scope>
    <source>
        <strain evidence="2 3">HSR-Est</strain>
    </source>
</reference>
<dbReference type="EMBL" id="CP064791">
    <property type="protein sequence ID" value="QSG14601.1"/>
    <property type="molecule type" value="Genomic_DNA"/>
</dbReference>
<name>A0A897NQT1_9EURY</name>
<feature type="domain" description="DUF7838" evidence="1">
    <location>
        <begin position="3"/>
        <end position="53"/>
    </location>
</feature>
<evidence type="ECO:0000313" key="3">
    <source>
        <dbReference type="Proteomes" id="UP000663292"/>
    </source>
</evidence>
<dbReference type="AlphaFoldDB" id="A0A897NQT1"/>
<accession>A0A897NQT1</accession>
<sequence>MAQNRSCPSCGENESFTQVATTTLNLGEKTKWRCDACGYRSIRIGSAIDTAEA</sequence>
<dbReference type="Proteomes" id="UP000663292">
    <property type="component" value="Chromosome"/>
</dbReference>
<dbReference type="RefSeq" id="WP_229122649.1">
    <property type="nucleotide sequence ID" value="NZ_CP064791.1"/>
</dbReference>
<dbReference type="GeneID" id="68857701"/>
<protein>
    <submittedName>
        <fullName evidence="2">Zn finger protein</fullName>
    </submittedName>
</protein>
<keyword evidence="3" id="KW-1185">Reference proteome</keyword>
<evidence type="ECO:0000313" key="2">
    <source>
        <dbReference type="EMBL" id="QSG14601.1"/>
    </source>
</evidence>
<gene>
    <name evidence="2" type="ORF">HSEST_1067</name>
</gene>
<dbReference type="Pfam" id="PF25208">
    <property type="entry name" value="DUF7838"/>
    <property type="match status" value="1"/>
</dbReference>
<dbReference type="InterPro" id="IPR057160">
    <property type="entry name" value="DUF7838"/>
</dbReference>
<evidence type="ECO:0000259" key="1">
    <source>
        <dbReference type="Pfam" id="PF25208"/>
    </source>
</evidence>
<proteinExistence type="predicted"/>